<dbReference type="EMBL" id="MU003766">
    <property type="protein sequence ID" value="KAF2725945.1"/>
    <property type="molecule type" value="Genomic_DNA"/>
</dbReference>
<keyword evidence="3" id="KW-0862">Zinc</keyword>
<keyword evidence="1" id="KW-0479">Metal-binding</keyword>
<keyword evidence="2 4" id="KW-0863">Zinc-finger</keyword>
<organism evidence="6 7">
    <name type="scientific">Polychaeton citri CBS 116435</name>
    <dbReference type="NCBI Taxonomy" id="1314669"/>
    <lineage>
        <taxon>Eukaryota</taxon>
        <taxon>Fungi</taxon>
        <taxon>Dikarya</taxon>
        <taxon>Ascomycota</taxon>
        <taxon>Pezizomycotina</taxon>
        <taxon>Dothideomycetes</taxon>
        <taxon>Dothideomycetidae</taxon>
        <taxon>Capnodiales</taxon>
        <taxon>Capnodiaceae</taxon>
        <taxon>Polychaeton</taxon>
    </lineage>
</organism>
<dbReference type="PANTHER" id="PTHR23235">
    <property type="entry name" value="KRUEPPEL-LIKE TRANSCRIPTION FACTOR"/>
    <property type="match status" value="1"/>
</dbReference>
<dbReference type="InterPro" id="IPR013087">
    <property type="entry name" value="Znf_C2H2_type"/>
</dbReference>
<dbReference type="InterPro" id="IPR036236">
    <property type="entry name" value="Znf_C2H2_sf"/>
</dbReference>
<dbReference type="PROSITE" id="PS00028">
    <property type="entry name" value="ZINC_FINGER_C2H2_1"/>
    <property type="match status" value="2"/>
</dbReference>
<evidence type="ECO:0000259" key="5">
    <source>
        <dbReference type="PROSITE" id="PS50157"/>
    </source>
</evidence>
<name>A0A9P4QGP8_9PEZI</name>
<dbReference type="Proteomes" id="UP000799441">
    <property type="component" value="Unassembled WGS sequence"/>
</dbReference>
<evidence type="ECO:0000256" key="2">
    <source>
        <dbReference type="ARBA" id="ARBA00022771"/>
    </source>
</evidence>
<evidence type="ECO:0000313" key="6">
    <source>
        <dbReference type="EMBL" id="KAF2725945.1"/>
    </source>
</evidence>
<dbReference type="PANTHER" id="PTHR23235:SF120">
    <property type="entry name" value="KRUPPEL-LIKE FACTOR 15"/>
    <property type="match status" value="1"/>
</dbReference>
<feature type="non-terminal residue" evidence="6">
    <location>
        <position position="1"/>
    </location>
</feature>
<dbReference type="Gene3D" id="3.30.160.60">
    <property type="entry name" value="Classic Zinc Finger"/>
    <property type="match status" value="3"/>
</dbReference>
<accession>A0A9P4QGP8</accession>
<dbReference type="SUPFAM" id="SSF57667">
    <property type="entry name" value="beta-beta-alpha zinc fingers"/>
    <property type="match status" value="2"/>
</dbReference>
<dbReference type="SMART" id="SM00355">
    <property type="entry name" value="ZnF_C2H2"/>
    <property type="match status" value="3"/>
</dbReference>
<reference evidence="6" key="1">
    <citation type="journal article" date="2020" name="Stud. Mycol.">
        <title>101 Dothideomycetes genomes: a test case for predicting lifestyles and emergence of pathogens.</title>
        <authorList>
            <person name="Haridas S."/>
            <person name="Albert R."/>
            <person name="Binder M."/>
            <person name="Bloem J."/>
            <person name="Labutti K."/>
            <person name="Salamov A."/>
            <person name="Andreopoulos B."/>
            <person name="Baker S."/>
            <person name="Barry K."/>
            <person name="Bills G."/>
            <person name="Bluhm B."/>
            <person name="Cannon C."/>
            <person name="Castanera R."/>
            <person name="Culley D."/>
            <person name="Daum C."/>
            <person name="Ezra D."/>
            <person name="Gonzalez J."/>
            <person name="Henrissat B."/>
            <person name="Kuo A."/>
            <person name="Liang C."/>
            <person name="Lipzen A."/>
            <person name="Lutzoni F."/>
            <person name="Magnuson J."/>
            <person name="Mondo S."/>
            <person name="Nolan M."/>
            <person name="Ohm R."/>
            <person name="Pangilinan J."/>
            <person name="Park H.-J."/>
            <person name="Ramirez L."/>
            <person name="Alfaro M."/>
            <person name="Sun H."/>
            <person name="Tritt A."/>
            <person name="Yoshinaga Y."/>
            <person name="Zwiers L.-H."/>
            <person name="Turgeon B."/>
            <person name="Goodwin S."/>
            <person name="Spatafora J."/>
            <person name="Crous P."/>
            <person name="Grigoriev I."/>
        </authorList>
    </citation>
    <scope>NUCLEOTIDE SEQUENCE</scope>
    <source>
        <strain evidence="6">CBS 116435</strain>
    </source>
</reference>
<dbReference type="Pfam" id="PF00096">
    <property type="entry name" value="zf-C2H2"/>
    <property type="match status" value="2"/>
</dbReference>
<dbReference type="GO" id="GO:0008270">
    <property type="term" value="F:zinc ion binding"/>
    <property type="evidence" value="ECO:0007669"/>
    <property type="project" value="UniProtKB-KW"/>
</dbReference>
<feature type="domain" description="C2H2-type" evidence="5">
    <location>
        <begin position="39"/>
        <end position="67"/>
    </location>
</feature>
<protein>
    <recommendedName>
        <fullName evidence="5">C2H2-type domain-containing protein</fullName>
    </recommendedName>
</protein>
<feature type="non-terminal residue" evidence="6">
    <location>
        <position position="89"/>
    </location>
</feature>
<dbReference type="PROSITE" id="PS50157">
    <property type="entry name" value="ZINC_FINGER_C2H2_2"/>
    <property type="match status" value="2"/>
</dbReference>
<comment type="caution">
    <text evidence="6">The sequence shown here is derived from an EMBL/GenBank/DDBJ whole genome shotgun (WGS) entry which is preliminary data.</text>
</comment>
<keyword evidence="7" id="KW-1185">Reference proteome</keyword>
<dbReference type="GO" id="GO:0000981">
    <property type="term" value="F:DNA-binding transcription factor activity, RNA polymerase II-specific"/>
    <property type="evidence" value="ECO:0007669"/>
    <property type="project" value="TreeGrafter"/>
</dbReference>
<evidence type="ECO:0000256" key="3">
    <source>
        <dbReference type="ARBA" id="ARBA00022833"/>
    </source>
</evidence>
<feature type="domain" description="C2H2-type" evidence="5">
    <location>
        <begin position="1"/>
        <end position="28"/>
    </location>
</feature>
<sequence length="89" mass="11029">CSINRCGKRFRYPKDLERHLRSHYHQRLFKCDRYHWRPKQCRRGCQKTFAETRDLGRHELTHTKERAHQCPYCTYAAARKDQLDRHKRS</sequence>
<dbReference type="OrthoDB" id="6077919at2759"/>
<dbReference type="GO" id="GO:0000978">
    <property type="term" value="F:RNA polymerase II cis-regulatory region sequence-specific DNA binding"/>
    <property type="evidence" value="ECO:0007669"/>
    <property type="project" value="TreeGrafter"/>
</dbReference>
<evidence type="ECO:0000256" key="4">
    <source>
        <dbReference type="PROSITE-ProRule" id="PRU00042"/>
    </source>
</evidence>
<evidence type="ECO:0000313" key="7">
    <source>
        <dbReference type="Proteomes" id="UP000799441"/>
    </source>
</evidence>
<evidence type="ECO:0000256" key="1">
    <source>
        <dbReference type="ARBA" id="ARBA00022723"/>
    </source>
</evidence>
<gene>
    <name evidence="6" type="ORF">K431DRAFT_196809</name>
</gene>
<dbReference type="AlphaFoldDB" id="A0A9P4QGP8"/>
<proteinExistence type="predicted"/>